<dbReference type="Proteomes" id="UP000250218">
    <property type="component" value="Chromosome"/>
</dbReference>
<name>A0A2Z4ND20_9BACT</name>
<dbReference type="KEGG" id="mane:DP065_01690"/>
<dbReference type="PANTHER" id="PTHR33545">
    <property type="entry name" value="UPF0750 MEMBRANE PROTEIN YITT-RELATED"/>
    <property type="match status" value="1"/>
</dbReference>
<accession>A0A2Z4ND20</accession>
<evidence type="ECO:0000313" key="8">
    <source>
        <dbReference type="EMBL" id="AWX69462.1"/>
    </source>
</evidence>
<evidence type="ECO:0000256" key="3">
    <source>
        <dbReference type="ARBA" id="ARBA00022692"/>
    </source>
</evidence>
<evidence type="ECO:0000259" key="7">
    <source>
        <dbReference type="Pfam" id="PF10035"/>
    </source>
</evidence>
<organism evidence="8 9">
    <name type="scientific">[Mycoplasma] anseris</name>
    <dbReference type="NCBI Taxonomy" id="92400"/>
    <lineage>
        <taxon>Bacteria</taxon>
        <taxon>Bacillati</taxon>
        <taxon>Mycoplasmatota</taxon>
        <taxon>Mycoplasmoidales</taxon>
        <taxon>Metamycoplasmataceae</taxon>
        <taxon>Metamycoplasma</taxon>
    </lineage>
</organism>
<dbReference type="RefSeq" id="WP_112702620.1">
    <property type="nucleotide sequence ID" value="NZ_CP030140.1"/>
</dbReference>
<keyword evidence="4 6" id="KW-1133">Transmembrane helix</keyword>
<evidence type="ECO:0000256" key="5">
    <source>
        <dbReference type="ARBA" id="ARBA00023136"/>
    </source>
</evidence>
<evidence type="ECO:0000256" key="1">
    <source>
        <dbReference type="ARBA" id="ARBA00004651"/>
    </source>
</evidence>
<dbReference type="GO" id="GO:0005886">
    <property type="term" value="C:plasma membrane"/>
    <property type="evidence" value="ECO:0007669"/>
    <property type="project" value="UniProtKB-SubCell"/>
</dbReference>
<dbReference type="AlphaFoldDB" id="A0A2Z4ND20"/>
<dbReference type="InterPro" id="IPR003740">
    <property type="entry name" value="YitT"/>
</dbReference>
<comment type="subcellular location">
    <subcellularLocation>
        <location evidence="1">Cell membrane</location>
        <topology evidence="1">Multi-pass membrane protein</topology>
    </subcellularLocation>
</comment>
<feature type="transmembrane region" description="Helical" evidence="6">
    <location>
        <begin position="175"/>
        <end position="196"/>
    </location>
</feature>
<evidence type="ECO:0000313" key="9">
    <source>
        <dbReference type="Proteomes" id="UP000250218"/>
    </source>
</evidence>
<evidence type="ECO:0000256" key="4">
    <source>
        <dbReference type="ARBA" id="ARBA00022989"/>
    </source>
</evidence>
<gene>
    <name evidence="8" type="ORF">DP065_01690</name>
</gene>
<dbReference type="InterPro" id="IPR051461">
    <property type="entry name" value="UPF0750_membrane"/>
</dbReference>
<dbReference type="EMBL" id="CP030140">
    <property type="protein sequence ID" value="AWX69462.1"/>
    <property type="molecule type" value="Genomic_DNA"/>
</dbReference>
<feature type="transmembrane region" description="Helical" evidence="6">
    <location>
        <begin position="38"/>
        <end position="60"/>
    </location>
</feature>
<dbReference type="Pfam" id="PF10035">
    <property type="entry name" value="DUF2179"/>
    <property type="match status" value="1"/>
</dbReference>
<keyword evidence="3 6" id="KW-0812">Transmembrane</keyword>
<keyword evidence="2" id="KW-1003">Cell membrane</keyword>
<proteinExistence type="predicted"/>
<feature type="domain" description="DUF2179" evidence="7">
    <location>
        <begin position="308"/>
        <end position="362"/>
    </location>
</feature>
<feature type="transmembrane region" description="Helical" evidence="6">
    <location>
        <begin position="80"/>
        <end position="99"/>
    </location>
</feature>
<reference evidence="9" key="1">
    <citation type="submission" date="2018-06" db="EMBL/GenBank/DDBJ databases">
        <title>Complete genome sequences of Mycoplasma anatis, M. anseris and M. cloacale type strains.</title>
        <authorList>
            <person name="Grozner D."/>
            <person name="Forro B."/>
            <person name="Sulyok K.M."/>
            <person name="Marton S."/>
            <person name="Kreizinger Z."/>
            <person name="Banyai K."/>
            <person name="Gyuranecz M."/>
        </authorList>
    </citation>
    <scope>NUCLEOTIDE SEQUENCE [LARGE SCALE GENOMIC DNA]</scope>
    <source>
        <strain evidence="9">ATCC 49234</strain>
    </source>
</reference>
<sequence>MMTETKKKNKKTKPESYFDLNPYKVNIINVWKKFPKKIFFIFLSAILYNLGVATFLAKAATVASGLSAIVQTLTYTISSISPYFAFLYFAFNLPFLIIFWKKNNRLFMILTFYWLSFQILFQSFLFIKPVEDFFQKMTIYIVNWKSGIKFHEIIPWNVYGQYPIALEYANPTWPILIYAIIGGIAAGTAAGIAWKNSGSTAGSDIIIYYFSRKKKKGVGIVSTVVALIFGSLSILIIFIVEITGIDEIHKPWNLGAFILRCISSIVYIFIYNIFVEILYPKYKKIKVEIYTKKPKEIIAHFQAIKYWHGYNFSNVTSGFNNTETTKIETVALYLEQTMIQKEILKIDANAWITFSTVNKIIGQINTSKVD</sequence>
<dbReference type="Pfam" id="PF02588">
    <property type="entry name" value="YitT_membrane"/>
    <property type="match status" value="1"/>
</dbReference>
<keyword evidence="5 6" id="KW-0472">Membrane</keyword>
<dbReference type="InterPro" id="IPR019264">
    <property type="entry name" value="DUF2179"/>
</dbReference>
<feature type="transmembrane region" description="Helical" evidence="6">
    <location>
        <begin position="217"/>
        <end position="240"/>
    </location>
</feature>
<evidence type="ECO:0000256" key="6">
    <source>
        <dbReference type="SAM" id="Phobius"/>
    </source>
</evidence>
<protein>
    <submittedName>
        <fullName evidence="8">YitT family protein</fullName>
    </submittedName>
</protein>
<dbReference type="PANTHER" id="PTHR33545:SF5">
    <property type="entry name" value="UPF0750 MEMBRANE PROTEIN YITT"/>
    <property type="match status" value="1"/>
</dbReference>
<keyword evidence="9" id="KW-1185">Reference proteome</keyword>
<evidence type="ECO:0000256" key="2">
    <source>
        <dbReference type="ARBA" id="ARBA00022475"/>
    </source>
</evidence>
<feature type="transmembrane region" description="Helical" evidence="6">
    <location>
        <begin position="252"/>
        <end position="274"/>
    </location>
</feature>
<feature type="transmembrane region" description="Helical" evidence="6">
    <location>
        <begin position="106"/>
        <end position="127"/>
    </location>
</feature>